<dbReference type="GO" id="GO:0005634">
    <property type="term" value="C:nucleus"/>
    <property type="evidence" value="ECO:0007669"/>
    <property type="project" value="TreeGrafter"/>
</dbReference>
<dbReference type="InterPro" id="IPR050164">
    <property type="entry name" value="Peptidase_C19"/>
</dbReference>
<dbReference type="PANTHER" id="PTHR24006">
    <property type="entry name" value="UBIQUITIN CARBOXYL-TERMINAL HYDROLASE"/>
    <property type="match status" value="1"/>
</dbReference>
<dbReference type="EMBL" id="VNKQ01000011">
    <property type="protein sequence ID" value="KAG0648076.1"/>
    <property type="molecule type" value="Genomic_DNA"/>
</dbReference>
<dbReference type="GO" id="GO:0004843">
    <property type="term" value="F:cysteine-type deubiquitinase activity"/>
    <property type="evidence" value="ECO:0007669"/>
    <property type="project" value="InterPro"/>
</dbReference>
<dbReference type="GO" id="GO:0006508">
    <property type="term" value="P:proteolysis"/>
    <property type="evidence" value="ECO:0007669"/>
    <property type="project" value="UniProtKB-KW"/>
</dbReference>
<keyword evidence="2" id="KW-0645">Protease</keyword>
<evidence type="ECO:0000259" key="1">
    <source>
        <dbReference type="PROSITE" id="PS50235"/>
    </source>
</evidence>
<dbReference type="InterPro" id="IPR038765">
    <property type="entry name" value="Papain-like_cys_pep_sf"/>
</dbReference>
<feature type="domain" description="USP" evidence="1">
    <location>
        <begin position="87"/>
        <end position="371"/>
    </location>
</feature>
<keyword evidence="2" id="KW-0378">Hydrolase</keyword>
<accession>A0A9P7AWC4</accession>
<dbReference type="OrthoDB" id="289038at2759"/>
<keyword evidence="3" id="KW-1185">Reference proteome</keyword>
<dbReference type="GO" id="GO:0005829">
    <property type="term" value="C:cytosol"/>
    <property type="evidence" value="ECO:0007669"/>
    <property type="project" value="TreeGrafter"/>
</dbReference>
<gene>
    <name evidence="2" type="ORF">D0Z07_5905</name>
</gene>
<dbReference type="Gene3D" id="3.90.70.10">
    <property type="entry name" value="Cysteine proteinases"/>
    <property type="match status" value="1"/>
</dbReference>
<comment type="caution">
    <text evidence="2">The sequence shown here is derived from an EMBL/GenBank/DDBJ whole genome shotgun (WGS) entry which is preliminary data.</text>
</comment>
<proteinExistence type="predicted"/>
<dbReference type="Pfam" id="PF00443">
    <property type="entry name" value="UCH"/>
    <property type="match status" value="1"/>
</dbReference>
<dbReference type="CDD" id="cd02257">
    <property type="entry name" value="Peptidase_C19"/>
    <property type="match status" value="1"/>
</dbReference>
<dbReference type="InterPro" id="IPR018200">
    <property type="entry name" value="USP_CS"/>
</dbReference>
<evidence type="ECO:0000313" key="2">
    <source>
        <dbReference type="EMBL" id="KAG0648076.1"/>
    </source>
</evidence>
<evidence type="ECO:0000313" key="3">
    <source>
        <dbReference type="Proteomes" id="UP000785200"/>
    </source>
</evidence>
<dbReference type="GO" id="GO:0016579">
    <property type="term" value="P:protein deubiquitination"/>
    <property type="evidence" value="ECO:0007669"/>
    <property type="project" value="InterPro"/>
</dbReference>
<dbReference type="Proteomes" id="UP000785200">
    <property type="component" value="Unassembled WGS sequence"/>
</dbReference>
<dbReference type="SUPFAM" id="SSF54001">
    <property type="entry name" value="Cysteine proteinases"/>
    <property type="match status" value="1"/>
</dbReference>
<dbReference type="PROSITE" id="PS00973">
    <property type="entry name" value="USP_2"/>
    <property type="match status" value="1"/>
</dbReference>
<dbReference type="InterPro" id="IPR028889">
    <property type="entry name" value="USP"/>
</dbReference>
<reference evidence="2" key="1">
    <citation type="submission" date="2019-07" db="EMBL/GenBank/DDBJ databases">
        <title>Hyphodiscus hymeniophilus genome sequencing and assembly.</title>
        <authorList>
            <person name="Kramer G."/>
            <person name="Nodwell J."/>
        </authorList>
    </citation>
    <scope>NUCLEOTIDE SEQUENCE</scope>
    <source>
        <strain evidence="2">ATCC 34498</strain>
    </source>
</reference>
<sequence length="371" mass="42136">MSSSGSLKRPHDDDDCLQPFKKAIIEIQDPVFDDFTKRTESSLTTSEIGLYNLRRRIANSVDVVAENKTMISKVKNDWSEMPTIAQKGMENFTGAICYRLSLLQALIHQTLFVHFLLDLHRPEHCVSDSIAGCVACSLRLLVLEYWKPSSARSGISKVLRGMHAVFSSLGWAADVWSGHADPEDQLTWIMNILESELPSSPEADTYPGHQDFPLAIDIFQTIKDPDATLATYLERYMVEKLSDYRCDGCQDATKEKDRIQLITQAPEILAIQIKRIDPITKNKIKNHVNIDPILNLNFYRDSTVKDQLIYELNAVIKHRGDEKDGHYIAFARGPDGVWSQYDDSRRFTCTLATATSSMGDFTPYLMCYQRK</sequence>
<name>A0A9P7AWC4_9HELO</name>
<protein>
    <submittedName>
        <fullName evidence="2">Ubiquitin-specific-processing protease 8</fullName>
    </submittedName>
</protein>
<dbReference type="PROSITE" id="PS50235">
    <property type="entry name" value="USP_3"/>
    <property type="match status" value="1"/>
</dbReference>
<organism evidence="2 3">
    <name type="scientific">Hyphodiscus hymeniophilus</name>
    <dbReference type="NCBI Taxonomy" id="353542"/>
    <lineage>
        <taxon>Eukaryota</taxon>
        <taxon>Fungi</taxon>
        <taxon>Dikarya</taxon>
        <taxon>Ascomycota</taxon>
        <taxon>Pezizomycotina</taxon>
        <taxon>Leotiomycetes</taxon>
        <taxon>Helotiales</taxon>
        <taxon>Hyphodiscaceae</taxon>
        <taxon>Hyphodiscus</taxon>
    </lineage>
</organism>
<dbReference type="AlphaFoldDB" id="A0A9P7AWC4"/>
<dbReference type="InterPro" id="IPR001394">
    <property type="entry name" value="Peptidase_C19_UCH"/>
</dbReference>